<dbReference type="EMBL" id="MN740084">
    <property type="protein sequence ID" value="QHT87185.1"/>
    <property type="molecule type" value="Genomic_DNA"/>
</dbReference>
<name>A0A6C0I466_9ZZZZ</name>
<reference evidence="1" key="1">
    <citation type="journal article" date="2020" name="Nature">
        <title>Giant virus diversity and host interactions through global metagenomics.</title>
        <authorList>
            <person name="Schulz F."/>
            <person name="Roux S."/>
            <person name="Paez-Espino D."/>
            <person name="Jungbluth S."/>
            <person name="Walsh D.A."/>
            <person name="Denef V.J."/>
            <person name="McMahon K.D."/>
            <person name="Konstantinidis K.T."/>
            <person name="Eloe-Fadrosh E.A."/>
            <person name="Kyrpides N.C."/>
            <person name="Woyke T."/>
        </authorList>
    </citation>
    <scope>NUCLEOTIDE SEQUENCE</scope>
    <source>
        <strain evidence="1">GVMAG-M-3300023184-190</strain>
    </source>
</reference>
<accession>A0A6C0I466</accession>
<dbReference type="AlphaFoldDB" id="A0A6C0I466"/>
<organism evidence="1">
    <name type="scientific">viral metagenome</name>
    <dbReference type="NCBI Taxonomy" id="1070528"/>
    <lineage>
        <taxon>unclassified sequences</taxon>
        <taxon>metagenomes</taxon>
        <taxon>organismal metagenomes</taxon>
    </lineage>
</organism>
<sequence length="98" mass="11608">MDFYTRVKLNNIVKKESPYPMRLKDEGSEKAIYYNNLALATIGELQWEAMKKGRLNWGSIEDEHFRTAELLGQQLEPIPKSELLEKERETKRLVYFTK</sequence>
<proteinExistence type="predicted"/>
<protein>
    <submittedName>
        <fullName evidence="1">Uncharacterized protein</fullName>
    </submittedName>
</protein>
<evidence type="ECO:0000313" key="1">
    <source>
        <dbReference type="EMBL" id="QHT87185.1"/>
    </source>
</evidence>